<reference evidence="1 2" key="1">
    <citation type="journal article" date="2020" name="Syst. Appl. Microbiol.">
        <title>Alienimonas chondri sp. nov., a novel planctomycete isolated from the biofilm of the red alga Chondrus crispus.</title>
        <authorList>
            <person name="Vitorino I."/>
            <person name="Albuquerque L."/>
            <person name="Wiegand S."/>
            <person name="Kallscheuer N."/>
            <person name="da Costa M.S."/>
            <person name="Lobo-da-Cunha A."/>
            <person name="Jogler C."/>
            <person name="Lage O.M."/>
        </authorList>
    </citation>
    <scope>NUCLEOTIDE SEQUENCE [LARGE SCALE GENOMIC DNA]</scope>
    <source>
        <strain evidence="1 2">LzC2</strain>
    </source>
</reference>
<gene>
    <name evidence="1" type="ORF">LzC2_10980</name>
</gene>
<sequence length="142" mass="15426">MPAWTGGPCPGCQEEVPPRVLRCPSCRTLLAPELSEHEFNPPEFTPLAEVDGPTIVRPKGERSRCPGCGEELRVAAKYVGVPVACKKCGEPMTAGTSEHRVAYLADCPHCQKEIRVGIKYVGQRVQCKFCEGELTVSERAAS</sequence>
<name>A0ABX1VDA5_9PLAN</name>
<accession>A0ABX1VDA5</accession>
<evidence type="ECO:0008006" key="3">
    <source>
        <dbReference type="Google" id="ProtNLM"/>
    </source>
</evidence>
<comment type="caution">
    <text evidence="1">The sequence shown here is derived from an EMBL/GenBank/DDBJ whole genome shotgun (WGS) entry which is preliminary data.</text>
</comment>
<protein>
    <recommendedName>
        <fullName evidence="3">DZANK-type domain-containing protein</fullName>
    </recommendedName>
</protein>
<evidence type="ECO:0000313" key="2">
    <source>
        <dbReference type="Proteomes" id="UP000609651"/>
    </source>
</evidence>
<dbReference type="Proteomes" id="UP000609651">
    <property type="component" value="Unassembled WGS sequence"/>
</dbReference>
<keyword evidence="2" id="KW-1185">Reference proteome</keyword>
<evidence type="ECO:0000313" key="1">
    <source>
        <dbReference type="EMBL" id="NNJ25036.1"/>
    </source>
</evidence>
<organism evidence="1 2">
    <name type="scientific">Alienimonas chondri</name>
    <dbReference type="NCBI Taxonomy" id="2681879"/>
    <lineage>
        <taxon>Bacteria</taxon>
        <taxon>Pseudomonadati</taxon>
        <taxon>Planctomycetota</taxon>
        <taxon>Planctomycetia</taxon>
        <taxon>Planctomycetales</taxon>
        <taxon>Planctomycetaceae</taxon>
        <taxon>Alienimonas</taxon>
    </lineage>
</organism>
<dbReference type="Gene3D" id="2.20.28.160">
    <property type="match status" value="1"/>
</dbReference>
<proteinExistence type="predicted"/>
<dbReference type="EMBL" id="WTPX01000023">
    <property type="protein sequence ID" value="NNJ25036.1"/>
    <property type="molecule type" value="Genomic_DNA"/>
</dbReference>